<proteinExistence type="predicted"/>
<dbReference type="Gene3D" id="3.40.50.2300">
    <property type="match status" value="1"/>
</dbReference>
<organism evidence="1 2">
    <name type="scientific">Pseudoxanthomonas mexicana</name>
    <dbReference type="NCBI Taxonomy" id="128785"/>
    <lineage>
        <taxon>Bacteria</taxon>
        <taxon>Pseudomonadati</taxon>
        <taxon>Pseudomonadota</taxon>
        <taxon>Gammaproteobacteria</taxon>
        <taxon>Lysobacterales</taxon>
        <taxon>Lysobacteraceae</taxon>
        <taxon>Pseudoxanthomonas</taxon>
    </lineage>
</organism>
<evidence type="ECO:0000313" key="1">
    <source>
        <dbReference type="EMBL" id="QND80942.1"/>
    </source>
</evidence>
<gene>
    <name evidence="1" type="ORF">H4W19_03870</name>
</gene>
<dbReference type="EMBL" id="CP060028">
    <property type="protein sequence ID" value="QND80942.1"/>
    <property type="molecule type" value="Genomic_DNA"/>
</dbReference>
<protein>
    <recommendedName>
        <fullName evidence="3">Response regulatory domain-containing protein</fullName>
    </recommendedName>
</protein>
<dbReference type="SUPFAM" id="SSF52172">
    <property type="entry name" value="CheY-like"/>
    <property type="match status" value="1"/>
</dbReference>
<reference evidence="1 2" key="1">
    <citation type="submission" date="2020-08" db="EMBL/GenBank/DDBJ databases">
        <title>Streptomycin resistant and MDR strain, P. mexicana.</title>
        <authorList>
            <person name="Ganesh-kumar S."/>
            <person name="Zhe T."/>
            <person name="Yu Z."/>
            <person name="Min Y."/>
        </authorList>
    </citation>
    <scope>NUCLEOTIDE SEQUENCE [LARGE SCALE GENOMIC DNA]</scope>
    <source>
        <strain evidence="1 2">GTZY</strain>
    </source>
</reference>
<sequence>MVLVTGEGGSVLGPFASAYPAFHASMTKPPTVALLDPDLDGRPCLRWADALVSLGVPIVLLTGYEPDIAPSLHAGAAWITNPACVDDVLKALSAAVA</sequence>
<evidence type="ECO:0000313" key="2">
    <source>
        <dbReference type="Proteomes" id="UP000515506"/>
    </source>
</evidence>
<name>A0ABX6RCP3_PSEMX</name>
<dbReference type="RefSeq" id="WP_185896107.1">
    <property type="nucleotide sequence ID" value="NZ_CP060028.1"/>
</dbReference>
<keyword evidence="2" id="KW-1185">Reference proteome</keyword>
<evidence type="ECO:0008006" key="3">
    <source>
        <dbReference type="Google" id="ProtNLM"/>
    </source>
</evidence>
<accession>A0ABX6RCP3</accession>
<dbReference type="Proteomes" id="UP000515506">
    <property type="component" value="Chromosome"/>
</dbReference>
<dbReference type="InterPro" id="IPR011006">
    <property type="entry name" value="CheY-like_superfamily"/>
</dbReference>